<evidence type="ECO:0000313" key="2">
    <source>
        <dbReference type="EMBL" id="OOM62633.1"/>
    </source>
</evidence>
<reference evidence="2 3" key="1">
    <citation type="submission" date="2016-05" db="EMBL/GenBank/DDBJ databases">
        <title>Microbial solvent formation.</title>
        <authorList>
            <person name="Poehlein A."/>
            <person name="Montoya Solano J.D."/>
            <person name="Flitsch S."/>
            <person name="Krabben P."/>
            <person name="Duerre P."/>
            <person name="Daniel R."/>
        </authorList>
    </citation>
    <scope>NUCLEOTIDE SEQUENCE [LARGE SCALE GENOMIC DNA]</scope>
    <source>
        <strain evidence="2 3">DSM 53</strain>
    </source>
</reference>
<dbReference type="RefSeq" id="WP_077838250.1">
    <property type="nucleotide sequence ID" value="NZ_JABTAE010000001.1"/>
</dbReference>
<accession>A0A1S8SAY4</accession>
<dbReference type="AlphaFoldDB" id="A0A1S8SAY4"/>
<dbReference type="InterPro" id="IPR006059">
    <property type="entry name" value="SBP"/>
</dbReference>
<dbReference type="Gene3D" id="3.40.190.10">
    <property type="entry name" value="Periplasmic binding protein-like II"/>
    <property type="match status" value="1"/>
</dbReference>
<dbReference type="PROSITE" id="PS51257">
    <property type="entry name" value="PROKAR_LIPOPROTEIN"/>
    <property type="match status" value="1"/>
</dbReference>
<dbReference type="PANTHER" id="PTHR43649:SF12">
    <property type="entry name" value="DIACETYLCHITOBIOSE BINDING PROTEIN DASA"/>
    <property type="match status" value="1"/>
</dbReference>
<dbReference type="SUPFAM" id="SSF53850">
    <property type="entry name" value="Periplasmic binding protein-like II"/>
    <property type="match status" value="1"/>
</dbReference>
<organism evidence="2 3">
    <name type="scientific">Clostridium beijerinckii</name>
    <name type="common">Clostridium MP</name>
    <dbReference type="NCBI Taxonomy" id="1520"/>
    <lineage>
        <taxon>Bacteria</taxon>
        <taxon>Bacillati</taxon>
        <taxon>Bacillota</taxon>
        <taxon>Clostridia</taxon>
        <taxon>Eubacteriales</taxon>
        <taxon>Clostridiaceae</taxon>
        <taxon>Clostridium</taxon>
    </lineage>
</organism>
<dbReference type="InterPro" id="IPR050490">
    <property type="entry name" value="Bact_solute-bd_prot1"/>
</dbReference>
<dbReference type="PANTHER" id="PTHR43649">
    <property type="entry name" value="ARABINOSE-BINDING PROTEIN-RELATED"/>
    <property type="match status" value="1"/>
</dbReference>
<name>A0A1S8SAY4_CLOBE</name>
<keyword evidence="1" id="KW-0732">Signal</keyword>
<gene>
    <name evidence="2" type="primary">lacE_1</name>
    <name evidence="2" type="ORF">CLBCK_15690</name>
</gene>
<evidence type="ECO:0000256" key="1">
    <source>
        <dbReference type="SAM" id="SignalP"/>
    </source>
</evidence>
<protein>
    <submittedName>
        <fullName evidence="2">Lactose-binding protein</fullName>
    </submittedName>
</protein>
<comment type="caution">
    <text evidence="2">The sequence shown here is derived from an EMBL/GenBank/DDBJ whole genome shotgun (WGS) entry which is preliminary data.</text>
</comment>
<dbReference type="CDD" id="cd13585">
    <property type="entry name" value="PBP2_TMBP_like"/>
    <property type="match status" value="1"/>
</dbReference>
<feature type="signal peptide" evidence="1">
    <location>
        <begin position="1"/>
        <end position="21"/>
    </location>
</feature>
<feature type="chain" id="PRO_5039013244" evidence="1">
    <location>
        <begin position="22"/>
        <end position="419"/>
    </location>
</feature>
<dbReference type="Proteomes" id="UP000190973">
    <property type="component" value="Unassembled WGS sequence"/>
</dbReference>
<dbReference type="Pfam" id="PF13416">
    <property type="entry name" value="SBP_bac_8"/>
    <property type="match status" value="1"/>
</dbReference>
<sequence length="419" mass="46571">MKMIKKLLCLGIGLSLVTGLAGCGNSKSASSNTVRLFVSGDKSEGNAYSKMAEKYEKETGIKVEVTDIPYDDLKTKISKSVQANDSPDIVRTAQISPDWADSLQDLTSIAHSGNTMQNLNITDDKGVVKGLPTDVTAVGMFINTDLFDKAGASYPTSKDNVWTWDQFLQSLKTVLDKTDAKYGMVMDVSDHRLRAFTYQFGGKNFFVNDSKDSYTTDDNTKAALQKFVELNDNHIMPKSVWTTGEDPSAMFKSGRVAAYMSGSWQINDFSTNITNFKWKAVFMPYEKVRATNMGSNFMLAFKNGKNPEGGLKFLQWLYTKENYQQLCEYAGYIPAVEGLEIKHEKGQDAYKTYSEEIAAAAQPVSSQQTQDEVTKTMTGYRGLSGALKKSMIKVINGEEKLDDAIKDTIQDYNEGYLKK</sequence>
<proteinExistence type="predicted"/>
<dbReference type="EMBL" id="LZZI01000020">
    <property type="protein sequence ID" value="OOM62633.1"/>
    <property type="molecule type" value="Genomic_DNA"/>
</dbReference>
<evidence type="ECO:0000313" key="3">
    <source>
        <dbReference type="Proteomes" id="UP000190973"/>
    </source>
</evidence>